<dbReference type="EMBL" id="ATLV01026883">
    <property type="status" value="NOT_ANNOTATED_CDS"/>
    <property type="molecule type" value="Genomic_DNA"/>
</dbReference>
<reference evidence="2" key="2">
    <citation type="submission" date="2020-05" db="UniProtKB">
        <authorList>
            <consortium name="EnsemblMetazoa"/>
        </authorList>
    </citation>
    <scope>IDENTIFICATION</scope>
</reference>
<organism evidence="1">
    <name type="scientific">Anopheles sinensis</name>
    <name type="common">Mosquito</name>
    <dbReference type="NCBI Taxonomy" id="74873"/>
    <lineage>
        <taxon>Eukaryota</taxon>
        <taxon>Metazoa</taxon>
        <taxon>Ecdysozoa</taxon>
        <taxon>Arthropoda</taxon>
        <taxon>Hexapoda</taxon>
        <taxon>Insecta</taxon>
        <taxon>Pterygota</taxon>
        <taxon>Neoptera</taxon>
        <taxon>Endopterygota</taxon>
        <taxon>Diptera</taxon>
        <taxon>Nematocera</taxon>
        <taxon>Culicoidea</taxon>
        <taxon>Culicidae</taxon>
        <taxon>Anophelinae</taxon>
        <taxon>Anopheles</taxon>
    </lineage>
</organism>
<evidence type="ECO:0000313" key="3">
    <source>
        <dbReference type="Proteomes" id="UP000030765"/>
    </source>
</evidence>
<dbReference type="Proteomes" id="UP000030765">
    <property type="component" value="Unassembled WGS sequence"/>
</dbReference>
<dbReference type="EMBL" id="KE525420">
    <property type="protein sequence ID" value="KFB53470.1"/>
    <property type="molecule type" value="Genomic_DNA"/>
</dbReference>
<name>A0A084WTC6_ANOSI</name>
<sequence>MALTGPFDKRSYRLAKGSIAASGSPGGRRICRCPYCLSRKINIIITCAVATAPWNTFREASASYGVEVKYSQQIDNMMPLTIPRVASRGAFPRNDASSKMLVDFPVLGNIAGLSRECVPMR</sequence>
<reference evidence="1 3" key="1">
    <citation type="journal article" date="2014" name="BMC Genomics">
        <title>Genome sequence of Anopheles sinensis provides insight into genetics basis of mosquito competence for malaria parasites.</title>
        <authorList>
            <person name="Zhou D."/>
            <person name="Zhang D."/>
            <person name="Ding G."/>
            <person name="Shi L."/>
            <person name="Hou Q."/>
            <person name="Ye Y."/>
            <person name="Xu Y."/>
            <person name="Zhou H."/>
            <person name="Xiong C."/>
            <person name="Li S."/>
            <person name="Yu J."/>
            <person name="Hong S."/>
            <person name="Yu X."/>
            <person name="Zou P."/>
            <person name="Chen C."/>
            <person name="Chang X."/>
            <person name="Wang W."/>
            <person name="Lv Y."/>
            <person name="Sun Y."/>
            <person name="Ma L."/>
            <person name="Shen B."/>
            <person name="Zhu C."/>
        </authorList>
    </citation>
    <scope>NUCLEOTIDE SEQUENCE [LARGE SCALE GENOMIC DNA]</scope>
</reference>
<gene>
    <name evidence="1" type="ORF">ZHAS_00021977</name>
</gene>
<evidence type="ECO:0000313" key="1">
    <source>
        <dbReference type="EMBL" id="KFB53470.1"/>
    </source>
</evidence>
<keyword evidence="3" id="KW-1185">Reference proteome</keyword>
<evidence type="ECO:0000313" key="2">
    <source>
        <dbReference type="EnsemblMetazoa" id="ASIC021977-PA"/>
    </source>
</evidence>
<proteinExistence type="predicted"/>
<dbReference type="AlphaFoldDB" id="A0A084WTC6"/>
<dbReference type="VEuPathDB" id="VectorBase:ASIC021977"/>
<accession>A0A084WTC6</accession>
<protein>
    <submittedName>
        <fullName evidence="1 2">Sarcosine oxidase gamma subunit</fullName>
    </submittedName>
</protein>
<dbReference type="EnsemblMetazoa" id="ASIC021977-RA">
    <property type="protein sequence ID" value="ASIC021977-PA"/>
    <property type="gene ID" value="ASIC021977"/>
</dbReference>